<evidence type="ECO:0000256" key="7">
    <source>
        <dbReference type="ARBA" id="ARBA00039058"/>
    </source>
</evidence>
<keyword evidence="12" id="KW-1185">Reference proteome</keyword>
<organism evidence="11 12">
    <name type="scientific">Methylophilus aquaticus</name>
    <dbReference type="NCBI Taxonomy" id="1971610"/>
    <lineage>
        <taxon>Bacteria</taxon>
        <taxon>Pseudomonadati</taxon>
        <taxon>Pseudomonadota</taxon>
        <taxon>Betaproteobacteria</taxon>
        <taxon>Nitrosomonadales</taxon>
        <taxon>Methylophilaceae</taxon>
        <taxon>Methylophilus</taxon>
    </lineage>
</organism>
<dbReference type="Pfam" id="PF13444">
    <property type="entry name" value="Acetyltransf_5"/>
    <property type="match status" value="1"/>
</dbReference>
<keyword evidence="4" id="KW-0443">Lipid metabolism</keyword>
<evidence type="ECO:0000256" key="3">
    <source>
        <dbReference type="ARBA" id="ARBA00022679"/>
    </source>
</evidence>
<keyword evidence="5 11" id="KW-0012">Acyltransferase</keyword>
<keyword evidence="2" id="KW-0444">Lipid biosynthesis</keyword>
<dbReference type="GO" id="GO:0016746">
    <property type="term" value="F:acyltransferase activity"/>
    <property type="evidence" value="ECO:0007669"/>
    <property type="project" value="UniProtKB-KW"/>
</dbReference>
<protein>
    <recommendedName>
        <fullName evidence="8">L-ornithine N(alpha)-acyltransferase</fullName>
        <ecNumber evidence="7">2.3.2.30</ecNumber>
    </recommendedName>
</protein>
<evidence type="ECO:0000313" key="11">
    <source>
        <dbReference type="EMBL" id="MDP8568948.1"/>
    </source>
</evidence>
<comment type="similarity">
    <text evidence="6">Belongs to the acetyltransferase family. OlsB subfamily.</text>
</comment>
<gene>
    <name evidence="11" type="ORF">Q9291_13945</name>
</gene>
<accession>A0ABT9JWG7</accession>
<keyword evidence="3 11" id="KW-0808">Transferase</keyword>
<comment type="function">
    <text evidence="9">Catalyzes the first step in the biosynthesis of ornithine lipids, which are phosphorus-free membrane lipids. Catalyzes the 3-hydroxyacyl-acyl carrier protein-dependent acylation of ornithine to form lyso-ornithine lipid (LOL).</text>
</comment>
<dbReference type="EMBL" id="JAVCAP010000038">
    <property type="protein sequence ID" value="MDP8568948.1"/>
    <property type="molecule type" value="Genomic_DNA"/>
</dbReference>
<comment type="catalytic activity">
    <reaction evidence="10">
        <text>a (3R)-hydroxyacyl-[ACP] + L-ornithine = a lyso-ornithine lipid + holo-[ACP] + H(+)</text>
        <dbReference type="Rhea" id="RHEA:20633"/>
        <dbReference type="Rhea" id="RHEA-COMP:9685"/>
        <dbReference type="Rhea" id="RHEA-COMP:9945"/>
        <dbReference type="ChEBI" id="CHEBI:15378"/>
        <dbReference type="ChEBI" id="CHEBI:46911"/>
        <dbReference type="ChEBI" id="CHEBI:64479"/>
        <dbReference type="ChEBI" id="CHEBI:78827"/>
        <dbReference type="ChEBI" id="CHEBI:138482"/>
        <dbReference type="EC" id="2.3.2.30"/>
    </reaction>
    <physiologicalReaction direction="left-to-right" evidence="10">
        <dbReference type="Rhea" id="RHEA:20634"/>
    </physiologicalReaction>
</comment>
<dbReference type="InterPro" id="IPR016181">
    <property type="entry name" value="Acyl_CoA_acyltransferase"/>
</dbReference>
<dbReference type="PANTHER" id="PTHR37323:SF1">
    <property type="entry name" value="L-ORNITHINE N(ALPHA)-ACYLTRANSFERASE"/>
    <property type="match status" value="1"/>
</dbReference>
<evidence type="ECO:0000256" key="2">
    <source>
        <dbReference type="ARBA" id="ARBA00022516"/>
    </source>
</evidence>
<evidence type="ECO:0000256" key="8">
    <source>
        <dbReference type="ARBA" id="ARBA00039866"/>
    </source>
</evidence>
<reference evidence="12" key="1">
    <citation type="journal article" date="2019" name="Int. J. Syst. Evol. Microbiol.">
        <title>The Global Catalogue of Microorganisms (GCM) 10K type strain sequencing project: providing services to taxonomists for standard genome sequencing and annotation.</title>
        <authorList>
            <consortium name="The Broad Institute Genomics Platform"/>
            <consortium name="The Broad Institute Genome Sequencing Center for Infectious Disease"/>
            <person name="Wu L."/>
            <person name="Ma J."/>
        </authorList>
    </citation>
    <scope>NUCLEOTIDE SEQUENCE [LARGE SCALE GENOMIC DNA]</scope>
    <source>
        <strain evidence="12">VKM B-3159</strain>
    </source>
</reference>
<evidence type="ECO:0000256" key="1">
    <source>
        <dbReference type="ARBA" id="ARBA00005189"/>
    </source>
</evidence>
<dbReference type="RefSeq" id="WP_306390747.1">
    <property type="nucleotide sequence ID" value="NZ_JAVCAP010000038.1"/>
</dbReference>
<dbReference type="SUPFAM" id="SSF55729">
    <property type="entry name" value="Acyl-CoA N-acyltransferases (Nat)"/>
    <property type="match status" value="1"/>
</dbReference>
<dbReference type="InterPro" id="IPR052351">
    <property type="entry name" value="Ornithine_N-alpha-AT"/>
</dbReference>
<comment type="pathway">
    <text evidence="1">Lipid metabolism.</text>
</comment>
<dbReference type="Gene3D" id="3.40.630.30">
    <property type="match status" value="1"/>
</dbReference>
<evidence type="ECO:0000256" key="4">
    <source>
        <dbReference type="ARBA" id="ARBA00023098"/>
    </source>
</evidence>
<proteinExistence type="inferred from homology"/>
<evidence type="ECO:0000256" key="9">
    <source>
        <dbReference type="ARBA" id="ARBA00045724"/>
    </source>
</evidence>
<dbReference type="Proteomes" id="UP001225906">
    <property type="component" value="Unassembled WGS sequence"/>
</dbReference>
<evidence type="ECO:0000256" key="10">
    <source>
        <dbReference type="ARBA" id="ARBA00047785"/>
    </source>
</evidence>
<evidence type="ECO:0000313" key="12">
    <source>
        <dbReference type="Proteomes" id="UP001225906"/>
    </source>
</evidence>
<dbReference type="EC" id="2.3.2.30" evidence="7"/>
<evidence type="ECO:0000256" key="6">
    <source>
        <dbReference type="ARBA" id="ARBA00038095"/>
    </source>
</evidence>
<evidence type="ECO:0000256" key="5">
    <source>
        <dbReference type="ARBA" id="ARBA00023315"/>
    </source>
</evidence>
<sequence length="268" mass="29611">MLDSKLQHVDASHADLPSQIDLSNDIHGRQKKQSSLVVSLASCAEEVAEAQRLRYQVFAEEMGAQIKGHQGLDVDGFDAYCDHLLVRDEATQQVVGTYRILNPMQAMLAGGYYSAGEFDLSRLAPLSDRTVEVGRACVHADYRTGGTITLLWAGLAKYMMARQYEYMIGCASVSMHDGGHFAASLFNSLRDDHLSPAEYRVFPHHALPIEALNQSLPVTCPPLIKGYLRLGAYICGEPAWDPAFNTADMLVLLPLSRINPRYAAHFLK</sequence>
<dbReference type="PANTHER" id="PTHR37323">
    <property type="entry name" value="GCN5-RELATED N-ACETYLTRANSFERASE"/>
    <property type="match status" value="1"/>
</dbReference>
<name>A0ABT9JWG7_9PROT</name>
<comment type="caution">
    <text evidence="11">The sequence shown here is derived from an EMBL/GenBank/DDBJ whole genome shotgun (WGS) entry which is preliminary data.</text>
</comment>